<dbReference type="Proteomes" id="UP000190274">
    <property type="component" value="Chromosome F"/>
</dbReference>
<dbReference type="Gene3D" id="3.30.40.10">
    <property type="entry name" value="Zinc/RING finger domain, C3HC4 (zinc finger)"/>
    <property type="match status" value="1"/>
</dbReference>
<keyword evidence="7" id="KW-0472">Membrane</keyword>
<organism evidence="9 10">
    <name type="scientific">Lachancea dasiensis</name>
    <dbReference type="NCBI Taxonomy" id="1072105"/>
    <lineage>
        <taxon>Eukaryota</taxon>
        <taxon>Fungi</taxon>
        <taxon>Dikarya</taxon>
        <taxon>Ascomycota</taxon>
        <taxon>Saccharomycotina</taxon>
        <taxon>Saccharomycetes</taxon>
        <taxon>Saccharomycetales</taxon>
        <taxon>Saccharomycetaceae</taxon>
        <taxon>Lachancea</taxon>
    </lineage>
</organism>
<dbReference type="AlphaFoldDB" id="A0A1G4JMK9"/>
<keyword evidence="4" id="KW-0863">Zinc-finger</keyword>
<dbReference type="InterPro" id="IPR011016">
    <property type="entry name" value="Znf_RING-CH"/>
</dbReference>
<accession>A0A1G4JMK9</accession>
<reference evidence="9 10" key="1">
    <citation type="submission" date="2016-03" db="EMBL/GenBank/DDBJ databases">
        <authorList>
            <person name="Devillers H."/>
        </authorList>
    </citation>
    <scope>NUCLEOTIDE SEQUENCE [LARGE SCALE GENOMIC DNA]</scope>
    <source>
        <strain evidence="9">CBS 10888</strain>
    </source>
</reference>
<evidence type="ECO:0000256" key="2">
    <source>
        <dbReference type="ARBA" id="ARBA00022692"/>
    </source>
</evidence>
<evidence type="ECO:0000313" key="10">
    <source>
        <dbReference type="Proteomes" id="UP000190274"/>
    </source>
</evidence>
<name>A0A1G4JMK9_9SACH</name>
<dbReference type="EMBL" id="LT598458">
    <property type="protein sequence ID" value="SCU91902.1"/>
    <property type="molecule type" value="Genomic_DNA"/>
</dbReference>
<sequence length="592" mass="67261">MAPMINMVERDSKCWICLSSGDEYPPMGTLKDARDWVYPCSCSLVAHRKCLLEWVSRNNLEYKNEVLSELNSDGSTIGFESLNVSDAYSSVHSRIGSFNPLNWLGIRRSSSLDGRLSFNPAEISKVLSSVANDAIVRNVTDAMTAGAQEPLPIGPSLRGSRKLVINTVCPQCNSPILLKTSGGLTIPLSIITSKAFTWFAKASTQTTIIGTIGGSILFSCGCLLTSWGLRVLTTLAPESTLLKLLDLPKASNLYQALQKNQVGFKQVLLMGLAPIFLLSFRFENKFLGWPKRLYPILFLRPGESLHMNVKRFLLLLYPLSILNDFIQLVVYNPLYFKWVHRVKPYFLCDRMSLEQLRLYEAEQEYIETKREAERISPPPNGFLSKFLSFFRRKTTEEPLIQGINTRRFLMATTFDYSQALVETSPWEKITSTMLWPVSGKLFHTFILSKFSWFRSTTAQQTATPDDALFLGNLIGCCAVAILKDLVHLFVTWRRVKQLQSMEVIERMSPEWEYTLNRKTGQVLSQLGLLTEDEESSAILEEHINTMLPKLYQEQWVNVSSSIPTMAGKVNFFRYLVMKMSIERSATYQLSRR</sequence>
<gene>
    <name evidence="9" type="ORF">LADA_0F12882G</name>
</gene>
<keyword evidence="2" id="KW-0812">Transmembrane</keyword>
<feature type="domain" description="RING-CH-type" evidence="8">
    <location>
        <begin position="14"/>
        <end position="58"/>
    </location>
</feature>
<evidence type="ECO:0000256" key="5">
    <source>
        <dbReference type="ARBA" id="ARBA00022833"/>
    </source>
</evidence>
<dbReference type="GO" id="GO:0008270">
    <property type="term" value="F:zinc ion binding"/>
    <property type="evidence" value="ECO:0007669"/>
    <property type="project" value="UniProtKB-KW"/>
</dbReference>
<evidence type="ECO:0000259" key="8">
    <source>
        <dbReference type="Pfam" id="PF12906"/>
    </source>
</evidence>
<keyword evidence="6" id="KW-1133">Transmembrane helix</keyword>
<keyword evidence="10" id="KW-1185">Reference proteome</keyword>
<proteinExistence type="predicted"/>
<evidence type="ECO:0000256" key="7">
    <source>
        <dbReference type="ARBA" id="ARBA00023136"/>
    </source>
</evidence>
<dbReference type="SUPFAM" id="SSF57850">
    <property type="entry name" value="RING/U-box"/>
    <property type="match status" value="1"/>
</dbReference>
<keyword evidence="5" id="KW-0862">Zinc</keyword>
<dbReference type="PANTHER" id="PTHR46283">
    <property type="entry name" value="E3 UBIQUITIN-PROTEIN LIGASE MARCH5"/>
    <property type="match status" value="1"/>
</dbReference>
<evidence type="ECO:0000256" key="4">
    <source>
        <dbReference type="ARBA" id="ARBA00022771"/>
    </source>
</evidence>
<dbReference type="Pfam" id="PF12906">
    <property type="entry name" value="RINGv"/>
    <property type="match status" value="1"/>
</dbReference>
<evidence type="ECO:0000256" key="3">
    <source>
        <dbReference type="ARBA" id="ARBA00022723"/>
    </source>
</evidence>
<comment type="subcellular location">
    <subcellularLocation>
        <location evidence="1">Membrane</location>
        <topology evidence="1">Multi-pass membrane protein</topology>
    </subcellularLocation>
</comment>
<dbReference type="InterPro" id="IPR013083">
    <property type="entry name" value="Znf_RING/FYVE/PHD"/>
</dbReference>
<evidence type="ECO:0000256" key="6">
    <source>
        <dbReference type="ARBA" id="ARBA00022989"/>
    </source>
</evidence>
<protein>
    <submittedName>
        <fullName evidence="9">LADA_0F12882g1_1</fullName>
    </submittedName>
</protein>
<keyword evidence="3" id="KW-0479">Metal-binding</keyword>
<dbReference type="GO" id="GO:0016020">
    <property type="term" value="C:membrane"/>
    <property type="evidence" value="ECO:0007669"/>
    <property type="project" value="UniProtKB-SubCell"/>
</dbReference>
<evidence type="ECO:0000256" key="1">
    <source>
        <dbReference type="ARBA" id="ARBA00004141"/>
    </source>
</evidence>
<evidence type="ECO:0000313" key="9">
    <source>
        <dbReference type="EMBL" id="SCU91902.1"/>
    </source>
</evidence>
<dbReference type="OrthoDB" id="5817083at2759"/>